<gene>
    <name evidence="2" type="ORF">AAFF_G00309190</name>
</gene>
<comment type="caution">
    <text evidence="2">The sequence shown here is derived from an EMBL/GenBank/DDBJ whole genome shotgun (WGS) entry which is preliminary data.</text>
</comment>
<evidence type="ECO:0000313" key="2">
    <source>
        <dbReference type="EMBL" id="KAJ8406031.1"/>
    </source>
</evidence>
<feature type="region of interest" description="Disordered" evidence="1">
    <location>
        <begin position="1"/>
        <end position="130"/>
    </location>
</feature>
<accession>A0AAD7WQT9</accession>
<feature type="compositionally biased region" description="Basic and acidic residues" evidence="1">
    <location>
        <begin position="116"/>
        <end position="128"/>
    </location>
</feature>
<feature type="compositionally biased region" description="Polar residues" evidence="1">
    <location>
        <begin position="97"/>
        <end position="115"/>
    </location>
</feature>
<evidence type="ECO:0000313" key="3">
    <source>
        <dbReference type="Proteomes" id="UP001221898"/>
    </source>
</evidence>
<protein>
    <submittedName>
        <fullName evidence="2">Uncharacterized protein</fullName>
    </submittedName>
</protein>
<sequence length="200" mass="21980">MGKPKMGLREIVSSEKTPETREMSTITGRYVPKSSSRSTKKCALGEKKAKGDTGADAGPVPVPTTDLKQTAGADINLKAKKKTAKLFSTSRKEESASQKSTLRKTGQSSNICQKTSTDKDISHKEKSRSPVIQKGTISKVNVDPFTFSYPERLAPSKTSAMKQAVLRTIAKMVEENKDIRRRLMSCRQGNNTGTEWINKL</sequence>
<dbReference type="EMBL" id="JAINUG010000045">
    <property type="protein sequence ID" value="KAJ8406031.1"/>
    <property type="molecule type" value="Genomic_DNA"/>
</dbReference>
<organism evidence="2 3">
    <name type="scientific">Aldrovandia affinis</name>
    <dbReference type="NCBI Taxonomy" id="143900"/>
    <lineage>
        <taxon>Eukaryota</taxon>
        <taxon>Metazoa</taxon>
        <taxon>Chordata</taxon>
        <taxon>Craniata</taxon>
        <taxon>Vertebrata</taxon>
        <taxon>Euteleostomi</taxon>
        <taxon>Actinopterygii</taxon>
        <taxon>Neopterygii</taxon>
        <taxon>Teleostei</taxon>
        <taxon>Notacanthiformes</taxon>
        <taxon>Halosauridae</taxon>
        <taxon>Aldrovandia</taxon>
    </lineage>
</organism>
<reference evidence="2" key="1">
    <citation type="journal article" date="2023" name="Science">
        <title>Genome structures resolve the early diversification of teleost fishes.</title>
        <authorList>
            <person name="Parey E."/>
            <person name="Louis A."/>
            <person name="Montfort J."/>
            <person name="Bouchez O."/>
            <person name="Roques C."/>
            <person name="Iampietro C."/>
            <person name="Lluch J."/>
            <person name="Castinel A."/>
            <person name="Donnadieu C."/>
            <person name="Desvignes T."/>
            <person name="Floi Bucao C."/>
            <person name="Jouanno E."/>
            <person name="Wen M."/>
            <person name="Mejri S."/>
            <person name="Dirks R."/>
            <person name="Jansen H."/>
            <person name="Henkel C."/>
            <person name="Chen W.J."/>
            <person name="Zahm M."/>
            <person name="Cabau C."/>
            <person name="Klopp C."/>
            <person name="Thompson A.W."/>
            <person name="Robinson-Rechavi M."/>
            <person name="Braasch I."/>
            <person name="Lecointre G."/>
            <person name="Bobe J."/>
            <person name="Postlethwait J.H."/>
            <person name="Berthelot C."/>
            <person name="Roest Crollius H."/>
            <person name="Guiguen Y."/>
        </authorList>
    </citation>
    <scope>NUCLEOTIDE SEQUENCE</scope>
    <source>
        <strain evidence="2">NC1722</strain>
    </source>
</reference>
<feature type="compositionally biased region" description="Polar residues" evidence="1">
    <location>
        <begin position="23"/>
        <end position="37"/>
    </location>
</feature>
<dbReference type="AlphaFoldDB" id="A0AAD7WQT9"/>
<dbReference type="Proteomes" id="UP001221898">
    <property type="component" value="Unassembled WGS sequence"/>
</dbReference>
<feature type="compositionally biased region" description="Basic and acidic residues" evidence="1">
    <location>
        <begin position="12"/>
        <end position="22"/>
    </location>
</feature>
<feature type="compositionally biased region" description="Basic and acidic residues" evidence="1">
    <location>
        <begin position="43"/>
        <end position="53"/>
    </location>
</feature>
<keyword evidence="3" id="KW-1185">Reference proteome</keyword>
<proteinExistence type="predicted"/>
<evidence type="ECO:0000256" key="1">
    <source>
        <dbReference type="SAM" id="MobiDB-lite"/>
    </source>
</evidence>
<name>A0AAD7WQT9_9TELE</name>